<dbReference type="SUPFAM" id="SSF49452">
    <property type="entry name" value="Starch-binding domain-like"/>
    <property type="match status" value="1"/>
</dbReference>
<dbReference type="CDD" id="cd22954">
    <property type="entry name" value="PLL_lectin"/>
    <property type="match status" value="1"/>
</dbReference>
<organism evidence="3 4">
    <name type="scientific">Planosporangium thailandense</name>
    <dbReference type="NCBI Taxonomy" id="765197"/>
    <lineage>
        <taxon>Bacteria</taxon>
        <taxon>Bacillati</taxon>
        <taxon>Actinomycetota</taxon>
        <taxon>Actinomycetes</taxon>
        <taxon>Micromonosporales</taxon>
        <taxon>Micromonosporaceae</taxon>
        <taxon>Planosporangium</taxon>
    </lineage>
</organism>
<dbReference type="Proteomes" id="UP000722989">
    <property type="component" value="Unassembled WGS sequence"/>
</dbReference>
<protein>
    <recommendedName>
        <fullName evidence="2">PLL-like beta propeller domain-containing protein</fullName>
    </recommendedName>
</protein>
<dbReference type="InterPro" id="IPR058502">
    <property type="entry name" value="PLL-like_beta-prop"/>
</dbReference>
<evidence type="ECO:0000313" key="3">
    <source>
        <dbReference type="EMBL" id="NJC68800.1"/>
    </source>
</evidence>
<comment type="caution">
    <text evidence="3">The sequence shown here is derived from an EMBL/GenBank/DDBJ whole genome shotgun (WGS) entry which is preliminary data.</text>
</comment>
<evidence type="ECO:0000256" key="1">
    <source>
        <dbReference type="SAM" id="SignalP"/>
    </source>
</evidence>
<gene>
    <name evidence="3" type="ORF">HC031_03525</name>
</gene>
<sequence>MGHQVRRAVLAACAGLLAAVTSVAVAGPAHAAIPGTVTVTVTDYTGAPVAGAKIEMSPNGQTWYLAGTTGTDGGHTLGGVTPGTYKVRIQAPGGLVQYVPGKTVADQATAYQVQSGQTTQVTDRLIASGSVQISLVDRVSGAPVTRGCVRIGPSNRVCDHADGRYFFAGVPTGPQTIVVESTKTAWPASQGVTVPAGPADFPMKLDPAAAIQTTVQAADNAAIHPSTCVLAVYHGADAATNTNCDIDPATGSLLIGPLASTAVQLFAVSASVFVPGSPFNPVYGAQWVGATGGTGDQRQALKVNTKAGTVTTIPPIRLDHAGSIAGSLDDPYYGDSGTYAWVRPFGLQDGLRNLPAPGLVDYAYVGGIYRINGLGPYAWPVQFAGERGVYAEQWSGNAPDRYAAIPVHVVAGQTASLNATMTYATGGITGRMRLTDADTPASGFWVSATNAVTGDDTGLGYMLQGNSFAVAGLNADPVVLSGGYAGGPPCTATRRTPTQGPNSQNVVLTFPAVTTFPATVSCGSFAPPRTVPPALTSKPAASYNPGTHRLDVFANAGGSVVERLWDPKSGWSALNNFGGNIAGAPTSIYNPRYGTTEVYARSGNHLIYKYSGNGWSNWIDLGGDLAGDPEVIYNPRYGTTEIYVRTSANHVAYKYWSNGWSSWIDLGGSLAGDPTLLYNPRYGTTEIYARSGSHLVYKYWGNSWSGWIDLGGSLAGDPTLLYNPRYGTTEIYVRTSANHVAYKYWGNSWSSWFDLGGSPAGDPQVIYNPRYGTTEIYVRTSAHHVAYKYWGNSWSSWFDLGGDLAADPAVIYNPGTTNTHIYADGDGYLYEKYWDGQAGAWTTWTNLSP</sequence>
<dbReference type="PROSITE" id="PS51318">
    <property type="entry name" value="TAT"/>
    <property type="match status" value="1"/>
</dbReference>
<dbReference type="InterPro" id="IPR013784">
    <property type="entry name" value="Carb-bd-like_fold"/>
</dbReference>
<keyword evidence="4" id="KW-1185">Reference proteome</keyword>
<proteinExistence type="predicted"/>
<dbReference type="Pfam" id="PF26607">
    <property type="entry name" value="DUF8189"/>
    <property type="match status" value="1"/>
</dbReference>
<reference evidence="3 4" key="1">
    <citation type="submission" date="2020-03" db="EMBL/GenBank/DDBJ databases">
        <title>WGS of the type strain of Planosporangium spp.</title>
        <authorList>
            <person name="Thawai C."/>
        </authorList>
    </citation>
    <scope>NUCLEOTIDE SEQUENCE [LARGE SCALE GENOMIC DNA]</scope>
    <source>
        <strain evidence="3 4">TBRC 5610</strain>
    </source>
</reference>
<dbReference type="Gene3D" id="2.60.40.1120">
    <property type="entry name" value="Carboxypeptidase-like, regulatory domain"/>
    <property type="match status" value="1"/>
</dbReference>
<keyword evidence="1" id="KW-0732">Signal</keyword>
<dbReference type="RefSeq" id="WP_167923695.1">
    <property type="nucleotide sequence ID" value="NZ_JAATVY010000002.1"/>
</dbReference>
<dbReference type="Pfam" id="PF13620">
    <property type="entry name" value="CarboxypepD_reg"/>
    <property type="match status" value="1"/>
</dbReference>
<evidence type="ECO:0000313" key="4">
    <source>
        <dbReference type="Proteomes" id="UP000722989"/>
    </source>
</evidence>
<feature type="signal peptide" evidence="1">
    <location>
        <begin position="1"/>
        <end position="31"/>
    </location>
</feature>
<feature type="domain" description="PLL-like beta propeller" evidence="2">
    <location>
        <begin position="609"/>
        <end position="848"/>
    </location>
</feature>
<dbReference type="EMBL" id="JAATVY010000002">
    <property type="protein sequence ID" value="NJC68800.1"/>
    <property type="molecule type" value="Genomic_DNA"/>
</dbReference>
<accession>A0ABX0XTN3</accession>
<dbReference type="SUPFAM" id="SSF89372">
    <property type="entry name" value="Fucose-specific lectin"/>
    <property type="match status" value="2"/>
</dbReference>
<dbReference type="InterPro" id="IPR006311">
    <property type="entry name" value="TAT_signal"/>
</dbReference>
<dbReference type="Gene3D" id="2.120.10.70">
    <property type="entry name" value="Fucose-specific lectin"/>
    <property type="match status" value="1"/>
</dbReference>
<evidence type="ECO:0000259" key="2">
    <source>
        <dbReference type="Pfam" id="PF26607"/>
    </source>
</evidence>
<feature type="chain" id="PRO_5046246320" description="PLL-like beta propeller domain-containing protein" evidence="1">
    <location>
        <begin position="32"/>
        <end position="849"/>
    </location>
</feature>
<name>A0ABX0XTN3_9ACTN</name>